<keyword evidence="1" id="KW-0812">Transmembrane</keyword>
<feature type="non-terminal residue" evidence="2">
    <location>
        <position position="69"/>
    </location>
</feature>
<keyword evidence="1" id="KW-0472">Membrane</keyword>
<dbReference type="EMBL" id="JBHTHM010002870">
    <property type="protein sequence ID" value="MFD0788537.1"/>
    <property type="molecule type" value="Genomic_DNA"/>
</dbReference>
<keyword evidence="2" id="KW-0418">Kinase</keyword>
<name>A0ABW3AC96_9ACTN</name>
<reference evidence="3" key="1">
    <citation type="journal article" date="2019" name="Int. J. Syst. Evol. Microbiol.">
        <title>The Global Catalogue of Microorganisms (GCM) 10K type strain sequencing project: providing services to taxonomists for standard genome sequencing and annotation.</title>
        <authorList>
            <consortium name="The Broad Institute Genomics Platform"/>
            <consortium name="The Broad Institute Genome Sequencing Center for Infectious Disease"/>
            <person name="Wu L."/>
            <person name="Ma J."/>
        </authorList>
    </citation>
    <scope>NUCLEOTIDE SEQUENCE [LARGE SCALE GENOMIC DNA]</scope>
    <source>
        <strain evidence="3">JCM 32148</strain>
    </source>
</reference>
<organism evidence="2 3">
    <name type="scientific">Micromonospora azadirachtae</name>
    <dbReference type="NCBI Taxonomy" id="1970735"/>
    <lineage>
        <taxon>Bacteria</taxon>
        <taxon>Bacillati</taxon>
        <taxon>Actinomycetota</taxon>
        <taxon>Actinomycetes</taxon>
        <taxon>Micromonosporales</taxon>
        <taxon>Micromonosporaceae</taxon>
        <taxon>Micromonospora</taxon>
    </lineage>
</organism>
<accession>A0ABW3AC96</accession>
<gene>
    <name evidence="2" type="ORF">ACFQZ8_31870</name>
</gene>
<dbReference type="GO" id="GO:0016301">
    <property type="term" value="F:kinase activity"/>
    <property type="evidence" value="ECO:0007669"/>
    <property type="project" value="UniProtKB-KW"/>
</dbReference>
<evidence type="ECO:0000313" key="3">
    <source>
        <dbReference type="Proteomes" id="UP001597053"/>
    </source>
</evidence>
<protein>
    <submittedName>
        <fullName evidence="2">Sensor histidine kinase</fullName>
    </submittedName>
</protein>
<dbReference type="Proteomes" id="UP001597053">
    <property type="component" value="Unassembled WGS sequence"/>
</dbReference>
<feature type="transmembrane region" description="Helical" evidence="1">
    <location>
        <begin position="12"/>
        <end position="29"/>
    </location>
</feature>
<evidence type="ECO:0000256" key="1">
    <source>
        <dbReference type="SAM" id="Phobius"/>
    </source>
</evidence>
<feature type="transmembrane region" description="Helical" evidence="1">
    <location>
        <begin position="41"/>
        <end position="56"/>
    </location>
</feature>
<proteinExistence type="predicted"/>
<comment type="caution">
    <text evidence="2">The sequence shown here is derived from an EMBL/GenBank/DDBJ whole genome shotgun (WGS) entry which is preliminary data.</text>
</comment>
<keyword evidence="1" id="KW-1133">Transmembrane helix</keyword>
<evidence type="ECO:0000313" key="2">
    <source>
        <dbReference type="EMBL" id="MFD0788537.1"/>
    </source>
</evidence>
<keyword evidence="2" id="KW-0808">Transferase</keyword>
<keyword evidence="3" id="KW-1185">Reference proteome</keyword>
<sequence>MSTGRPGVQAGIRDWAIAVCVSAVLLIAGLSENRTATDVDLLGYVLLLSGGLALAARRRAPVPVLAATG</sequence>